<keyword evidence="7 8" id="KW-0472">Membrane</keyword>
<dbReference type="Proteomes" id="UP000031465">
    <property type="component" value="Unassembled WGS sequence"/>
</dbReference>
<dbReference type="EMBL" id="JSAN01000069">
    <property type="protein sequence ID" value="KIC71864.1"/>
    <property type="molecule type" value="Genomic_DNA"/>
</dbReference>
<sequence>MLTALSSQLDQLENILWTYAGVPIVMLLGLYLSLKSNFFQIRHLPTVFKTFFSFMRLRSSENQHGVHPLKAFFAAVGGCVGIGNIVGICTAVQLGGPGALFWIWMTALAGMILKYSEVYLGLRYRVPNASGGYNGGPMYFLQKVFKTSWIPKLVCVLLCVYGVEVYQFSVISTSITTNLGINSYLVTATLLALVVFAGSGGVRRVGTISSTSLPVFVVIYVGMGMWVLVNNLSALPTVIQQVFTSAFSGHAAIGGFAGAGIMSTMSYGIRRGCYTGDIGVGYASVIHSETSVQIPEKQASLAIFDIFLDTFIVCTTSLFLILTTGFWQEPIEAGLLVQLSLGQYFPYMHFFMPIFLFMLGYNTINAYFCVGLKCAEYLSPKFGRGVYYIYAVVALVLFSFMGTSQAQTAMAIAGVSLLIINGYGIFMLRHEISFNLVREEARLSESHPLAEIS</sequence>
<feature type="transmembrane region" description="Helical" evidence="8">
    <location>
        <begin position="211"/>
        <end position="229"/>
    </location>
</feature>
<dbReference type="PANTHER" id="PTHR30330:SF3">
    <property type="entry name" value="TRANSCRIPTIONAL REGULATOR, LRP FAMILY"/>
    <property type="match status" value="1"/>
</dbReference>
<protein>
    <submittedName>
        <fullName evidence="9">Putative D-alanine/glycine transport protein, sodium-dependent</fullName>
    </submittedName>
</protein>
<dbReference type="InterPro" id="IPR001463">
    <property type="entry name" value="Na/Ala_symport"/>
</dbReference>
<feature type="transmembrane region" description="Helical" evidence="8">
    <location>
        <begin position="347"/>
        <end position="370"/>
    </location>
</feature>
<evidence type="ECO:0000256" key="2">
    <source>
        <dbReference type="ARBA" id="ARBA00009261"/>
    </source>
</evidence>
<keyword evidence="4 8" id="KW-1003">Cell membrane</keyword>
<feature type="transmembrane region" description="Helical" evidence="8">
    <location>
        <begin position="149"/>
        <end position="169"/>
    </location>
</feature>
<feature type="transmembrane region" description="Helical" evidence="8">
    <location>
        <begin position="306"/>
        <end position="327"/>
    </location>
</feature>
<keyword evidence="5 8" id="KW-0812">Transmembrane</keyword>
<keyword evidence="3 8" id="KW-0813">Transport</keyword>
<dbReference type="RefSeq" id="WP_039358365.1">
    <property type="nucleotide sequence ID" value="NZ_JSAN01000069.1"/>
</dbReference>
<evidence type="ECO:0000256" key="5">
    <source>
        <dbReference type="ARBA" id="ARBA00022692"/>
    </source>
</evidence>
<organism evidence="9 10">
    <name type="scientific">Candidatus Protochlamydia amoebophila</name>
    <dbReference type="NCBI Taxonomy" id="362787"/>
    <lineage>
        <taxon>Bacteria</taxon>
        <taxon>Pseudomonadati</taxon>
        <taxon>Chlamydiota</taxon>
        <taxon>Chlamydiia</taxon>
        <taxon>Parachlamydiales</taxon>
        <taxon>Parachlamydiaceae</taxon>
        <taxon>Candidatus Protochlamydia</taxon>
    </lineage>
</organism>
<feature type="transmembrane region" description="Helical" evidence="8">
    <location>
        <begin position="15"/>
        <end position="34"/>
    </location>
</feature>
<dbReference type="PATRIC" id="fig|362787.3.peg.1117"/>
<feature type="transmembrane region" description="Helical" evidence="8">
    <location>
        <begin position="408"/>
        <end position="428"/>
    </location>
</feature>
<evidence type="ECO:0000256" key="8">
    <source>
        <dbReference type="RuleBase" id="RU363064"/>
    </source>
</evidence>
<feature type="transmembrane region" description="Helical" evidence="8">
    <location>
        <begin position="382"/>
        <end position="402"/>
    </location>
</feature>
<keyword evidence="6 8" id="KW-1133">Transmembrane helix</keyword>
<accession>A0A0C1H2H9</accession>
<evidence type="ECO:0000256" key="1">
    <source>
        <dbReference type="ARBA" id="ARBA00004651"/>
    </source>
</evidence>
<comment type="subcellular location">
    <subcellularLocation>
        <location evidence="1 8">Cell membrane</location>
        <topology evidence="1 8">Multi-pass membrane protein</topology>
    </subcellularLocation>
</comment>
<dbReference type="PRINTS" id="PR00175">
    <property type="entry name" value="NAALASMPORT"/>
</dbReference>
<dbReference type="AlphaFoldDB" id="A0A0C1H2H9"/>
<reference evidence="9 10" key="1">
    <citation type="journal article" date="2014" name="Mol. Biol. Evol.">
        <title>Massive expansion of Ubiquitination-related gene families within the Chlamydiae.</title>
        <authorList>
            <person name="Domman D."/>
            <person name="Collingro A."/>
            <person name="Lagkouvardos I."/>
            <person name="Gehre L."/>
            <person name="Weinmaier T."/>
            <person name="Rattei T."/>
            <person name="Subtil A."/>
            <person name="Horn M."/>
        </authorList>
    </citation>
    <scope>NUCLEOTIDE SEQUENCE [LARGE SCALE GENOMIC DNA]</scope>
    <source>
        <strain evidence="9 10">EI2</strain>
    </source>
</reference>
<feature type="transmembrane region" description="Helical" evidence="8">
    <location>
        <begin position="71"/>
        <end position="93"/>
    </location>
</feature>
<feature type="transmembrane region" description="Helical" evidence="8">
    <location>
        <begin position="241"/>
        <end position="261"/>
    </location>
</feature>
<dbReference type="Pfam" id="PF01235">
    <property type="entry name" value="Na_Ala_symp"/>
    <property type="match status" value="1"/>
</dbReference>
<gene>
    <name evidence="9" type="primary">dagA_2</name>
    <name evidence="9" type="ORF">DB44_CW00370</name>
</gene>
<name>A0A0C1H2H9_9BACT</name>
<dbReference type="NCBIfam" id="TIGR00835">
    <property type="entry name" value="agcS"/>
    <property type="match status" value="1"/>
</dbReference>
<evidence type="ECO:0000313" key="9">
    <source>
        <dbReference type="EMBL" id="KIC71864.1"/>
    </source>
</evidence>
<dbReference type="GO" id="GO:0005886">
    <property type="term" value="C:plasma membrane"/>
    <property type="evidence" value="ECO:0007669"/>
    <property type="project" value="UniProtKB-SubCell"/>
</dbReference>
<comment type="caution">
    <text evidence="9">The sequence shown here is derived from an EMBL/GenBank/DDBJ whole genome shotgun (WGS) entry which is preliminary data.</text>
</comment>
<evidence type="ECO:0000256" key="6">
    <source>
        <dbReference type="ARBA" id="ARBA00022989"/>
    </source>
</evidence>
<keyword evidence="8" id="KW-0769">Symport</keyword>
<dbReference type="GO" id="GO:0005283">
    <property type="term" value="F:amino acid:sodium symporter activity"/>
    <property type="evidence" value="ECO:0007669"/>
    <property type="project" value="InterPro"/>
</dbReference>
<feature type="transmembrane region" description="Helical" evidence="8">
    <location>
        <begin position="99"/>
        <end position="116"/>
    </location>
</feature>
<feature type="transmembrane region" description="Helical" evidence="8">
    <location>
        <begin position="181"/>
        <end position="199"/>
    </location>
</feature>
<evidence type="ECO:0000256" key="7">
    <source>
        <dbReference type="ARBA" id="ARBA00023136"/>
    </source>
</evidence>
<evidence type="ECO:0000256" key="3">
    <source>
        <dbReference type="ARBA" id="ARBA00022448"/>
    </source>
</evidence>
<evidence type="ECO:0000313" key="10">
    <source>
        <dbReference type="Proteomes" id="UP000031465"/>
    </source>
</evidence>
<evidence type="ECO:0000256" key="4">
    <source>
        <dbReference type="ARBA" id="ARBA00022475"/>
    </source>
</evidence>
<comment type="similarity">
    <text evidence="2 8">Belongs to the alanine or glycine:cation symporter (AGCS) (TC 2.A.25) family.</text>
</comment>
<dbReference type="PANTHER" id="PTHR30330">
    <property type="entry name" value="AGSS FAMILY TRANSPORTER, SODIUM-ALANINE"/>
    <property type="match status" value="1"/>
</dbReference>
<proteinExistence type="inferred from homology"/>